<organism evidence="2 3">
    <name type="scientific">Corynebacterium stercoris</name>
    <dbReference type="NCBI Taxonomy" id="2943490"/>
    <lineage>
        <taxon>Bacteria</taxon>
        <taxon>Bacillati</taxon>
        <taxon>Actinomycetota</taxon>
        <taxon>Actinomycetes</taxon>
        <taxon>Mycobacteriales</taxon>
        <taxon>Corynebacteriaceae</taxon>
        <taxon>Corynebacterium</taxon>
    </lineage>
</organism>
<evidence type="ECO:0000313" key="3">
    <source>
        <dbReference type="Proteomes" id="UP001204000"/>
    </source>
</evidence>
<evidence type="ECO:0008006" key="4">
    <source>
        <dbReference type="Google" id="ProtNLM"/>
    </source>
</evidence>
<feature type="compositionally biased region" description="Pro residues" evidence="1">
    <location>
        <begin position="749"/>
        <end position="763"/>
    </location>
</feature>
<feature type="region of interest" description="Disordered" evidence="1">
    <location>
        <begin position="727"/>
        <end position="763"/>
    </location>
</feature>
<protein>
    <recommendedName>
        <fullName evidence="4">Cadherin-like beta sandwich domain-containing protein</fullName>
    </recommendedName>
</protein>
<dbReference type="RefSeq" id="WP_253578227.1">
    <property type="nucleotide sequence ID" value="NZ_JAMFTQ010000009.1"/>
</dbReference>
<sequence length="763" mass="78781">MATVSLKKKILAATIASSVVLTTVPGAVPTHPANRFVLASDSVSTELGSVVDYDNEFWLFEMGKGVKTVPFPKGATSFEVLDLASRSLPTYVSIRNAGDKVEISPKPGADGKELLIVFSDATGRKWESRRGIVVQTRTTETAHQLKSGETLDIPQGSSHVVKQGGDLITVTASRTNANNLTVTANPGVGGLAIVEVKDEWGNTYRHKITVVDTHSAPNPQPNPNPAPAPAVVTHNLTIHDRQDAVIKHGTSTNTLTIISGGDLIFPLQPTAGGWVLAPRQGSNGLVVLEERDASGRALARYELTIVPARVSEYSYNIHSGQKLDIRGSNLVLVAGEGLSTITQTPTTWTIQPKPGATGQIVIEGRDARGRVEVRYTLTLVQPPATGGAVTTIPAVVDHFFNVAPGGKIEFTITPGNTLHVDRPDVVTITEQGNQRIVTVKPGASGTVVITERDPNGNPVNRYTITIVSPPAGAGEGTGAPGGSGGPGGATIIDEKPASGTETVTPGGVPGGAPGQGGTIDIISTGPDGTITVRVPGTGGTLKVGDGTGFRIVDNGDGTWTITRLDGTPITGPLPITWTGAGGIEVTNTVTVTVDQASESGNAAGSSLDPKCIASLVGFSAPLLLLIPLGILAQVRVPGLEFLHDQLNGALQRLNAQAQQGLGIYDDRGARTAANAQAAFHRRNDELIGAGVGALALLALGLVAGDLTMRACGYGEHTSSQMIKNAIDKGKAKQAEKKLGQAAPAAPAAPAVPAPPTARPAPRR</sequence>
<name>A0ABT1G234_9CORY</name>
<dbReference type="Proteomes" id="UP001204000">
    <property type="component" value="Unassembled WGS sequence"/>
</dbReference>
<evidence type="ECO:0000256" key="1">
    <source>
        <dbReference type="SAM" id="MobiDB-lite"/>
    </source>
</evidence>
<gene>
    <name evidence="2" type="ORF">M5J20_07795</name>
</gene>
<feature type="compositionally biased region" description="Basic and acidic residues" evidence="1">
    <location>
        <begin position="727"/>
        <end position="738"/>
    </location>
</feature>
<reference evidence="2" key="1">
    <citation type="submission" date="2022-05" db="EMBL/GenBank/DDBJ databases">
        <title>Corynebacterium sp. TA-R-1 sp. nov., isolated from human feces.</title>
        <authorList>
            <person name="Shamsuzzaman M."/>
            <person name="Dahal R.H."/>
        </authorList>
    </citation>
    <scope>NUCLEOTIDE SEQUENCE</scope>
    <source>
        <strain evidence="2">TA-R-1</strain>
    </source>
</reference>
<evidence type="ECO:0000313" key="2">
    <source>
        <dbReference type="EMBL" id="MCP1388089.1"/>
    </source>
</evidence>
<keyword evidence="3" id="KW-1185">Reference proteome</keyword>
<feature type="compositionally biased region" description="Gly residues" evidence="1">
    <location>
        <begin position="473"/>
        <end position="488"/>
    </location>
</feature>
<comment type="caution">
    <text evidence="2">The sequence shown here is derived from an EMBL/GenBank/DDBJ whole genome shotgun (WGS) entry which is preliminary data.</text>
</comment>
<accession>A0ABT1G234</accession>
<feature type="region of interest" description="Disordered" evidence="1">
    <location>
        <begin position="468"/>
        <end position="515"/>
    </location>
</feature>
<dbReference type="EMBL" id="JAMFTQ010000009">
    <property type="protein sequence ID" value="MCP1388089.1"/>
    <property type="molecule type" value="Genomic_DNA"/>
</dbReference>
<proteinExistence type="predicted"/>